<keyword evidence="5" id="KW-0479">Metal-binding</keyword>
<dbReference type="GO" id="GO:0004190">
    <property type="term" value="F:aspartic-type endopeptidase activity"/>
    <property type="evidence" value="ECO:0007669"/>
    <property type="project" value="InterPro"/>
</dbReference>
<gene>
    <name evidence="17" type="ORF">O181_107927</name>
</gene>
<keyword evidence="13" id="KW-0233">DNA recombination</keyword>
<keyword evidence="3" id="KW-0548">Nucleotidyltransferase</keyword>
<keyword evidence="6" id="KW-0255">Endonuclease</keyword>
<evidence type="ECO:0000259" key="16">
    <source>
        <dbReference type="PROSITE" id="PS50994"/>
    </source>
</evidence>
<protein>
    <recommendedName>
        <fullName evidence="16">Integrase catalytic domain-containing protein</fullName>
    </recommendedName>
</protein>
<sequence>MVLELEYDEALLDSGATHSVVGDTSLLTALRRTNIALLVASSHQFLVDYIGDIALNMSQECISGPNLPPPINLSTFTVHNIERDMSELWHQRLGHLSIRKIKQIMQFKAADGIPNFDLDNIKICHSCSIAKAEHWPFISALQKHIGQPGDVIAADLVGPLPISIDGKRYALIIQDIFPRLMEIIALYEKSEAKNQLRLWMVKFMTMTKLTIRIIRTNKGAEFCTHFFHDYLKEKGITH</sequence>
<evidence type="ECO:0000256" key="11">
    <source>
        <dbReference type="ARBA" id="ARBA00022918"/>
    </source>
</evidence>
<dbReference type="Proteomes" id="UP000765509">
    <property type="component" value="Unassembled WGS sequence"/>
</dbReference>
<dbReference type="SUPFAM" id="SSF53098">
    <property type="entry name" value="Ribonuclease H-like"/>
    <property type="match status" value="1"/>
</dbReference>
<dbReference type="PROSITE" id="PS50994">
    <property type="entry name" value="INTEGRASE"/>
    <property type="match status" value="1"/>
</dbReference>
<dbReference type="InterPro" id="IPR036397">
    <property type="entry name" value="RNaseH_sf"/>
</dbReference>
<keyword evidence="11" id="KW-0695">RNA-directed DNA polymerase</keyword>
<evidence type="ECO:0000256" key="9">
    <source>
        <dbReference type="ARBA" id="ARBA00022884"/>
    </source>
</evidence>
<dbReference type="OrthoDB" id="425619at2759"/>
<dbReference type="GO" id="GO:0003723">
    <property type="term" value="F:RNA binding"/>
    <property type="evidence" value="ECO:0007669"/>
    <property type="project" value="UniProtKB-KW"/>
</dbReference>
<reference evidence="17" key="1">
    <citation type="submission" date="2021-03" db="EMBL/GenBank/DDBJ databases">
        <title>Draft genome sequence of rust myrtle Austropuccinia psidii MF-1, a brazilian biotype.</title>
        <authorList>
            <person name="Quecine M.C."/>
            <person name="Pachon D.M.R."/>
            <person name="Bonatelli M.L."/>
            <person name="Correr F.H."/>
            <person name="Franceschini L.M."/>
            <person name="Leite T.F."/>
            <person name="Margarido G.R.A."/>
            <person name="Almeida C.A."/>
            <person name="Ferrarezi J.A."/>
            <person name="Labate C.A."/>
        </authorList>
    </citation>
    <scope>NUCLEOTIDE SEQUENCE</scope>
    <source>
        <strain evidence="17">MF-1</strain>
    </source>
</reference>
<dbReference type="GO" id="GO:0003887">
    <property type="term" value="F:DNA-directed DNA polymerase activity"/>
    <property type="evidence" value="ECO:0007669"/>
    <property type="project" value="UniProtKB-KW"/>
</dbReference>
<evidence type="ECO:0000256" key="5">
    <source>
        <dbReference type="ARBA" id="ARBA00022723"/>
    </source>
</evidence>
<dbReference type="GO" id="GO:0003964">
    <property type="term" value="F:RNA-directed DNA polymerase activity"/>
    <property type="evidence" value="ECO:0007669"/>
    <property type="project" value="UniProtKB-KW"/>
</dbReference>
<dbReference type="InterPro" id="IPR025724">
    <property type="entry name" value="GAG-pre-integrase_dom"/>
</dbReference>
<dbReference type="PROSITE" id="PS00141">
    <property type="entry name" value="ASP_PROTEASE"/>
    <property type="match status" value="1"/>
</dbReference>
<keyword evidence="2" id="KW-0808">Transferase</keyword>
<evidence type="ECO:0000256" key="13">
    <source>
        <dbReference type="ARBA" id="ARBA00023172"/>
    </source>
</evidence>
<evidence type="ECO:0000313" key="18">
    <source>
        <dbReference type="Proteomes" id="UP000765509"/>
    </source>
</evidence>
<organism evidence="17 18">
    <name type="scientific">Austropuccinia psidii MF-1</name>
    <dbReference type="NCBI Taxonomy" id="1389203"/>
    <lineage>
        <taxon>Eukaryota</taxon>
        <taxon>Fungi</taxon>
        <taxon>Dikarya</taxon>
        <taxon>Basidiomycota</taxon>
        <taxon>Pucciniomycotina</taxon>
        <taxon>Pucciniomycetes</taxon>
        <taxon>Pucciniales</taxon>
        <taxon>Sphaerophragmiaceae</taxon>
        <taxon>Austropuccinia</taxon>
    </lineage>
</organism>
<dbReference type="InterPro" id="IPR039537">
    <property type="entry name" value="Retrotran_Ty1/copia-like"/>
</dbReference>
<keyword evidence="7" id="KW-0378">Hydrolase</keyword>
<keyword evidence="9" id="KW-0694">RNA-binding</keyword>
<dbReference type="GO" id="GO:0032196">
    <property type="term" value="P:transposition"/>
    <property type="evidence" value="ECO:0007669"/>
    <property type="project" value="UniProtKB-KW"/>
</dbReference>
<dbReference type="PANTHER" id="PTHR42648:SF11">
    <property type="entry name" value="TRANSPOSON TY4-P GAG-POL POLYPROTEIN"/>
    <property type="match status" value="1"/>
</dbReference>
<keyword evidence="18" id="KW-1185">Reference proteome</keyword>
<evidence type="ECO:0000256" key="12">
    <source>
        <dbReference type="ARBA" id="ARBA00022932"/>
    </source>
</evidence>
<comment type="catalytic activity">
    <reaction evidence="14">
        <text>DNA(n) + a 2'-deoxyribonucleoside 5'-triphosphate = DNA(n+1) + diphosphate</text>
        <dbReference type="Rhea" id="RHEA:22508"/>
        <dbReference type="Rhea" id="RHEA-COMP:17339"/>
        <dbReference type="Rhea" id="RHEA-COMP:17340"/>
        <dbReference type="ChEBI" id="CHEBI:33019"/>
        <dbReference type="ChEBI" id="CHEBI:61560"/>
        <dbReference type="ChEBI" id="CHEBI:173112"/>
        <dbReference type="EC" id="2.7.7.49"/>
    </reaction>
</comment>
<evidence type="ECO:0000256" key="2">
    <source>
        <dbReference type="ARBA" id="ARBA00022679"/>
    </source>
</evidence>
<dbReference type="GO" id="GO:0006310">
    <property type="term" value="P:DNA recombination"/>
    <property type="evidence" value="ECO:0007669"/>
    <property type="project" value="UniProtKB-KW"/>
</dbReference>
<dbReference type="GO" id="GO:0015074">
    <property type="term" value="P:DNA integration"/>
    <property type="evidence" value="ECO:0007669"/>
    <property type="project" value="UniProtKB-KW"/>
</dbReference>
<dbReference type="AlphaFoldDB" id="A0A9Q3JT97"/>
<evidence type="ECO:0000256" key="6">
    <source>
        <dbReference type="ARBA" id="ARBA00022759"/>
    </source>
</evidence>
<evidence type="ECO:0000256" key="4">
    <source>
        <dbReference type="ARBA" id="ARBA00022722"/>
    </source>
</evidence>
<dbReference type="GO" id="GO:0006508">
    <property type="term" value="P:proteolysis"/>
    <property type="evidence" value="ECO:0007669"/>
    <property type="project" value="InterPro"/>
</dbReference>
<proteinExistence type="predicted"/>
<dbReference type="GO" id="GO:0046872">
    <property type="term" value="F:metal ion binding"/>
    <property type="evidence" value="ECO:0007669"/>
    <property type="project" value="UniProtKB-KW"/>
</dbReference>
<dbReference type="Pfam" id="PF13976">
    <property type="entry name" value="gag_pre-integrs"/>
    <property type="match status" value="1"/>
</dbReference>
<accession>A0A9Q3JT97</accession>
<evidence type="ECO:0000256" key="1">
    <source>
        <dbReference type="ARBA" id="ARBA00022578"/>
    </source>
</evidence>
<dbReference type="GO" id="GO:0004519">
    <property type="term" value="F:endonuclease activity"/>
    <property type="evidence" value="ECO:0007669"/>
    <property type="project" value="UniProtKB-KW"/>
</dbReference>
<feature type="domain" description="Integrase catalytic" evidence="16">
    <location>
        <begin position="144"/>
        <end position="238"/>
    </location>
</feature>
<evidence type="ECO:0000256" key="10">
    <source>
        <dbReference type="ARBA" id="ARBA00022908"/>
    </source>
</evidence>
<evidence type="ECO:0000256" key="7">
    <source>
        <dbReference type="ARBA" id="ARBA00022801"/>
    </source>
</evidence>
<evidence type="ECO:0000256" key="14">
    <source>
        <dbReference type="ARBA" id="ARBA00048173"/>
    </source>
</evidence>
<evidence type="ECO:0000256" key="15">
    <source>
        <dbReference type="ARBA" id="ARBA00049244"/>
    </source>
</evidence>
<evidence type="ECO:0000256" key="3">
    <source>
        <dbReference type="ARBA" id="ARBA00022695"/>
    </source>
</evidence>
<comment type="caution">
    <text evidence="17">The sequence shown here is derived from an EMBL/GenBank/DDBJ whole genome shotgun (WGS) entry which is preliminary data.</text>
</comment>
<dbReference type="InterPro" id="IPR001584">
    <property type="entry name" value="Integrase_cat-core"/>
</dbReference>
<evidence type="ECO:0000256" key="8">
    <source>
        <dbReference type="ARBA" id="ARBA00022842"/>
    </source>
</evidence>
<keyword evidence="12" id="KW-0239">DNA-directed DNA polymerase</keyword>
<keyword evidence="8" id="KW-0460">Magnesium</keyword>
<dbReference type="PANTHER" id="PTHR42648">
    <property type="entry name" value="TRANSPOSASE, PUTATIVE-RELATED"/>
    <property type="match status" value="1"/>
</dbReference>
<keyword evidence="10" id="KW-0229">DNA integration</keyword>
<dbReference type="InterPro" id="IPR012337">
    <property type="entry name" value="RNaseH-like_sf"/>
</dbReference>
<dbReference type="InterPro" id="IPR001969">
    <property type="entry name" value="Aspartic_peptidase_AS"/>
</dbReference>
<dbReference type="EMBL" id="AVOT02082190">
    <property type="protein sequence ID" value="MBW0568212.1"/>
    <property type="molecule type" value="Genomic_DNA"/>
</dbReference>
<comment type="catalytic activity">
    <reaction evidence="15">
        <text>DNA(n) + a 2'-deoxyribonucleoside 5'-triphosphate = DNA(n+1) + diphosphate</text>
        <dbReference type="Rhea" id="RHEA:22508"/>
        <dbReference type="Rhea" id="RHEA-COMP:17339"/>
        <dbReference type="Rhea" id="RHEA-COMP:17340"/>
        <dbReference type="ChEBI" id="CHEBI:33019"/>
        <dbReference type="ChEBI" id="CHEBI:61560"/>
        <dbReference type="ChEBI" id="CHEBI:173112"/>
        <dbReference type="EC" id="2.7.7.7"/>
    </reaction>
</comment>
<keyword evidence="1" id="KW-0815">Transposition</keyword>
<keyword evidence="4" id="KW-0540">Nuclease</keyword>
<dbReference type="GO" id="GO:0005634">
    <property type="term" value="C:nucleus"/>
    <property type="evidence" value="ECO:0007669"/>
    <property type="project" value="UniProtKB-ARBA"/>
</dbReference>
<dbReference type="Gene3D" id="3.30.420.10">
    <property type="entry name" value="Ribonuclease H-like superfamily/Ribonuclease H"/>
    <property type="match status" value="1"/>
</dbReference>
<evidence type="ECO:0000313" key="17">
    <source>
        <dbReference type="EMBL" id="MBW0568212.1"/>
    </source>
</evidence>
<name>A0A9Q3JT97_9BASI</name>